<gene>
    <name evidence="1" type="ORF">Q5H93_17655</name>
</gene>
<dbReference type="EMBL" id="JAUQSY010000012">
    <property type="protein sequence ID" value="MDO7876575.1"/>
    <property type="molecule type" value="Genomic_DNA"/>
</dbReference>
<reference evidence="1" key="1">
    <citation type="submission" date="2023-07" db="EMBL/GenBank/DDBJ databases">
        <authorList>
            <person name="Kim M.K."/>
        </authorList>
    </citation>
    <scope>NUCLEOTIDE SEQUENCE</scope>
    <source>
        <strain evidence="1">ASUV-10-1</strain>
    </source>
</reference>
<comment type="caution">
    <text evidence="1">The sequence shown here is derived from an EMBL/GenBank/DDBJ whole genome shotgun (WGS) entry which is preliminary data.</text>
</comment>
<keyword evidence="2" id="KW-1185">Reference proteome</keyword>
<dbReference type="Proteomes" id="UP001176429">
    <property type="component" value="Unassembled WGS sequence"/>
</dbReference>
<proteinExistence type="predicted"/>
<accession>A0ABT9BE83</accession>
<dbReference type="RefSeq" id="WP_305007944.1">
    <property type="nucleotide sequence ID" value="NZ_JAUQSY010000012.1"/>
</dbReference>
<protein>
    <recommendedName>
        <fullName evidence="3">Prevent-host-death protein</fullName>
    </recommendedName>
</protein>
<evidence type="ECO:0000313" key="1">
    <source>
        <dbReference type="EMBL" id="MDO7876575.1"/>
    </source>
</evidence>
<name>A0ABT9BE83_9BACT</name>
<organism evidence="1 2">
    <name type="scientific">Hymenobacter aranciens</name>
    <dbReference type="NCBI Taxonomy" id="3063996"/>
    <lineage>
        <taxon>Bacteria</taxon>
        <taxon>Pseudomonadati</taxon>
        <taxon>Bacteroidota</taxon>
        <taxon>Cytophagia</taxon>
        <taxon>Cytophagales</taxon>
        <taxon>Hymenobacteraceae</taxon>
        <taxon>Hymenobacter</taxon>
    </lineage>
</organism>
<sequence length="60" mass="6545">MSKQEQAQAETARFSQQVQQGLAEAYRALLAFKKYKQSPVIISRGGQIVAVPPEDMPPAG</sequence>
<evidence type="ECO:0000313" key="2">
    <source>
        <dbReference type="Proteomes" id="UP001176429"/>
    </source>
</evidence>
<evidence type="ECO:0008006" key="3">
    <source>
        <dbReference type="Google" id="ProtNLM"/>
    </source>
</evidence>